<feature type="transmembrane region" description="Helical" evidence="10">
    <location>
        <begin position="105"/>
        <end position="124"/>
    </location>
</feature>
<evidence type="ECO:0000256" key="9">
    <source>
        <dbReference type="SAM" id="MobiDB-lite"/>
    </source>
</evidence>
<dbReference type="GeneID" id="6013800"/>
<proteinExistence type="inferred from homology"/>
<dbReference type="KEGG" id="cci:CC1G_00379"/>
<comment type="subcellular location">
    <subcellularLocation>
        <location evidence="2">Cell membrane</location>
        <topology evidence="2">Multi-pass membrane protein</topology>
    </subcellularLocation>
</comment>
<keyword evidence="6 10" id="KW-0472">Membrane</keyword>
<feature type="compositionally biased region" description="Basic and acidic residues" evidence="9">
    <location>
        <begin position="25"/>
        <end position="46"/>
    </location>
</feature>
<keyword evidence="5 10" id="KW-1133">Transmembrane helix</keyword>
<dbReference type="EMBL" id="AACS02000005">
    <property type="protein sequence ID" value="EAU84860.2"/>
    <property type="molecule type" value="Genomic_DNA"/>
</dbReference>
<dbReference type="GO" id="GO:1903425">
    <property type="term" value="F:fluoride transmembrane transporter activity"/>
    <property type="evidence" value="ECO:0007669"/>
    <property type="project" value="TreeGrafter"/>
</dbReference>
<feature type="transmembrane region" description="Helical" evidence="10">
    <location>
        <begin position="277"/>
        <end position="296"/>
    </location>
</feature>
<evidence type="ECO:0000256" key="5">
    <source>
        <dbReference type="ARBA" id="ARBA00022989"/>
    </source>
</evidence>
<dbReference type="PANTHER" id="PTHR28259">
    <property type="entry name" value="FLUORIDE EXPORT PROTEIN 1-RELATED"/>
    <property type="match status" value="1"/>
</dbReference>
<comment type="catalytic activity">
    <reaction evidence="8">
        <text>fluoride(in) = fluoride(out)</text>
        <dbReference type="Rhea" id="RHEA:76159"/>
        <dbReference type="ChEBI" id="CHEBI:17051"/>
    </reaction>
    <physiologicalReaction direction="left-to-right" evidence="8">
        <dbReference type="Rhea" id="RHEA:76160"/>
    </physiologicalReaction>
</comment>
<organism evidence="11 12">
    <name type="scientific">Coprinopsis cinerea (strain Okayama-7 / 130 / ATCC MYA-4618 / FGSC 9003)</name>
    <name type="common">Inky cap fungus</name>
    <name type="synonym">Hormographiella aspergillata</name>
    <dbReference type="NCBI Taxonomy" id="240176"/>
    <lineage>
        <taxon>Eukaryota</taxon>
        <taxon>Fungi</taxon>
        <taxon>Dikarya</taxon>
        <taxon>Basidiomycota</taxon>
        <taxon>Agaricomycotina</taxon>
        <taxon>Agaricomycetes</taxon>
        <taxon>Agaricomycetidae</taxon>
        <taxon>Agaricales</taxon>
        <taxon>Agaricineae</taxon>
        <taxon>Psathyrellaceae</taxon>
        <taxon>Coprinopsis</taxon>
    </lineage>
</organism>
<reference evidence="11 12" key="1">
    <citation type="journal article" date="2010" name="Proc. Natl. Acad. Sci. U.S.A.">
        <title>Insights into evolution of multicellular fungi from the assembled chromosomes of the mushroom Coprinopsis cinerea (Coprinus cinereus).</title>
        <authorList>
            <person name="Stajich J.E."/>
            <person name="Wilke S.K."/>
            <person name="Ahren D."/>
            <person name="Au C.H."/>
            <person name="Birren B.W."/>
            <person name="Borodovsky M."/>
            <person name="Burns C."/>
            <person name="Canback B."/>
            <person name="Casselton L.A."/>
            <person name="Cheng C.K."/>
            <person name="Deng J."/>
            <person name="Dietrich F.S."/>
            <person name="Fargo D.C."/>
            <person name="Farman M.L."/>
            <person name="Gathman A.C."/>
            <person name="Goldberg J."/>
            <person name="Guigo R."/>
            <person name="Hoegger P.J."/>
            <person name="Hooker J.B."/>
            <person name="Huggins A."/>
            <person name="James T.Y."/>
            <person name="Kamada T."/>
            <person name="Kilaru S."/>
            <person name="Kodira C."/>
            <person name="Kues U."/>
            <person name="Kupfer D."/>
            <person name="Kwan H.S."/>
            <person name="Lomsadze A."/>
            <person name="Li W."/>
            <person name="Lilly W.W."/>
            <person name="Ma L.J."/>
            <person name="Mackey A.J."/>
            <person name="Manning G."/>
            <person name="Martin F."/>
            <person name="Muraguchi H."/>
            <person name="Natvig D.O."/>
            <person name="Palmerini H."/>
            <person name="Ramesh M.A."/>
            <person name="Rehmeyer C.J."/>
            <person name="Roe B.A."/>
            <person name="Shenoy N."/>
            <person name="Stanke M."/>
            <person name="Ter-Hovhannisyan V."/>
            <person name="Tunlid A."/>
            <person name="Velagapudi R."/>
            <person name="Vision T.J."/>
            <person name="Zeng Q."/>
            <person name="Zolan M.E."/>
            <person name="Pukkila P.J."/>
        </authorList>
    </citation>
    <scope>NUCLEOTIDE SEQUENCE [LARGE SCALE GENOMIC DNA]</scope>
    <source>
        <strain evidence="12">Okayama-7 / 130 / ATCC MYA-4618 / FGSC 9003</strain>
    </source>
</reference>
<evidence type="ECO:0000256" key="4">
    <source>
        <dbReference type="ARBA" id="ARBA00022692"/>
    </source>
</evidence>
<evidence type="ECO:0008006" key="13">
    <source>
        <dbReference type="Google" id="ProtNLM"/>
    </source>
</evidence>
<keyword evidence="3" id="KW-1003">Cell membrane</keyword>
<evidence type="ECO:0000256" key="8">
    <source>
        <dbReference type="ARBA" id="ARBA00035585"/>
    </source>
</evidence>
<evidence type="ECO:0000256" key="7">
    <source>
        <dbReference type="ARBA" id="ARBA00035120"/>
    </source>
</evidence>
<sequence>MSGVASLSQRFPEGTVNPPTALEDDTPKEQRADANDRQPHPVDRQSRRCSPNVPSAVSVAPSSPSELEIEALQDAEETRRAETIDRPPDEDEGVRRPVIYRPYDLPVILLLAPASIFGVLSRLGLQALASFPGQSVFPLLYVQALGCFIMGIGLRLKEPLGNFYGPFYTALTTGFCGSLTTFSSWQLEIFNAWINAGGYPRSGLYNAADGIGISSVTLCMSLGSLAFGYDVASVALSRLKFPAFPPWWQRYAITLLSGLMYIATILTYLFLPARFRHQATAAILFSYPGALTRYLLSIALNTRFKILPVGTLTANILGSGLLAAFHVLQSLNTPFSSNTCSLLQGLIDGYCGCLTTVSTFAAEIRDLGWWKACRYAFISWGLGQIVMLLVIGPALWTGSAQDQRTCSF</sequence>
<feature type="transmembrane region" description="Helical" evidence="10">
    <location>
        <begin position="375"/>
        <end position="396"/>
    </location>
</feature>
<dbReference type="HOGENOM" id="CLU_030507_1_0_1"/>
<dbReference type="InterPro" id="IPR003691">
    <property type="entry name" value="FluC"/>
</dbReference>
<feature type="region of interest" description="Disordered" evidence="9">
    <location>
        <begin position="1"/>
        <end position="67"/>
    </location>
</feature>
<comment type="function">
    <text evidence="1">Fluoride channel required for the rapid expulsion of cytoplasmic fluoride.</text>
</comment>
<name>A8NXR3_COPC7</name>
<dbReference type="FunCoup" id="A8NXR3">
    <property type="interactions" value="36"/>
</dbReference>
<dbReference type="GO" id="GO:0005886">
    <property type="term" value="C:plasma membrane"/>
    <property type="evidence" value="ECO:0007669"/>
    <property type="project" value="UniProtKB-SubCell"/>
</dbReference>
<evidence type="ECO:0000313" key="11">
    <source>
        <dbReference type="EMBL" id="EAU84860.2"/>
    </source>
</evidence>
<feature type="transmembrane region" description="Helical" evidence="10">
    <location>
        <begin position="136"/>
        <end position="154"/>
    </location>
</feature>
<feature type="compositionally biased region" description="Low complexity" evidence="9">
    <location>
        <begin position="50"/>
        <end position="65"/>
    </location>
</feature>
<feature type="transmembrane region" description="Helical" evidence="10">
    <location>
        <begin position="250"/>
        <end position="271"/>
    </location>
</feature>
<dbReference type="OrthoDB" id="409792at2759"/>
<feature type="transmembrane region" description="Helical" evidence="10">
    <location>
        <begin position="207"/>
        <end position="229"/>
    </location>
</feature>
<feature type="compositionally biased region" description="Basic and acidic residues" evidence="9">
    <location>
        <begin position="76"/>
        <end position="87"/>
    </location>
</feature>
<dbReference type="Proteomes" id="UP000001861">
    <property type="component" value="Unassembled WGS sequence"/>
</dbReference>
<feature type="region of interest" description="Disordered" evidence="9">
    <location>
        <begin position="74"/>
        <end position="93"/>
    </location>
</feature>
<gene>
    <name evidence="11" type="ORF">CC1G_00379</name>
</gene>
<evidence type="ECO:0000313" key="12">
    <source>
        <dbReference type="Proteomes" id="UP000001861"/>
    </source>
</evidence>
<dbReference type="STRING" id="240176.A8NXR3"/>
<comment type="similarity">
    <text evidence="7">Belongs to the fluoride channel Fluc/FEX (TC 1.A.43) family.</text>
</comment>
<dbReference type="InParanoid" id="A8NXR3"/>
<dbReference type="OMA" id="CYDLQHV"/>
<dbReference type="VEuPathDB" id="FungiDB:CC1G_00379"/>
<accession>A8NXR3</accession>
<evidence type="ECO:0000256" key="3">
    <source>
        <dbReference type="ARBA" id="ARBA00022475"/>
    </source>
</evidence>
<feature type="transmembrane region" description="Helical" evidence="10">
    <location>
        <begin position="308"/>
        <end position="328"/>
    </location>
</feature>
<evidence type="ECO:0000256" key="6">
    <source>
        <dbReference type="ARBA" id="ARBA00023136"/>
    </source>
</evidence>
<keyword evidence="4 10" id="KW-0812">Transmembrane</keyword>
<feature type="transmembrane region" description="Helical" evidence="10">
    <location>
        <begin position="166"/>
        <end position="187"/>
    </location>
</feature>
<evidence type="ECO:0000256" key="1">
    <source>
        <dbReference type="ARBA" id="ARBA00002598"/>
    </source>
</evidence>
<dbReference type="AlphaFoldDB" id="A8NXR3"/>
<keyword evidence="12" id="KW-1185">Reference proteome</keyword>
<dbReference type="eggNOG" id="ENOG502QT5F">
    <property type="taxonomic scope" value="Eukaryota"/>
</dbReference>
<dbReference type="RefSeq" id="XP_001837243.2">
    <property type="nucleotide sequence ID" value="XM_001837191.2"/>
</dbReference>
<evidence type="ECO:0000256" key="2">
    <source>
        <dbReference type="ARBA" id="ARBA00004651"/>
    </source>
</evidence>
<dbReference type="Pfam" id="PF02537">
    <property type="entry name" value="CRCB"/>
    <property type="match status" value="2"/>
</dbReference>
<dbReference type="PANTHER" id="PTHR28259:SF1">
    <property type="entry name" value="FLUORIDE EXPORT PROTEIN 1-RELATED"/>
    <property type="match status" value="1"/>
</dbReference>
<comment type="caution">
    <text evidence="11">The sequence shown here is derived from an EMBL/GenBank/DDBJ whole genome shotgun (WGS) entry which is preliminary data.</text>
</comment>
<evidence type="ECO:0000256" key="10">
    <source>
        <dbReference type="SAM" id="Phobius"/>
    </source>
</evidence>
<protein>
    <recommendedName>
        <fullName evidence="13">Chromosome condensation protein</fullName>
    </recommendedName>
</protein>